<dbReference type="PANTHER" id="PTHR27002">
    <property type="entry name" value="RECEPTOR-LIKE SERINE/THREONINE-PROTEIN KINASE SD1-8"/>
    <property type="match status" value="1"/>
</dbReference>
<dbReference type="SMART" id="SM00108">
    <property type="entry name" value="B_lectin"/>
    <property type="match status" value="1"/>
</dbReference>
<keyword evidence="7" id="KW-0430">Lectin</keyword>
<dbReference type="SUPFAM" id="SSF57414">
    <property type="entry name" value="Hairpin loop containing domain-like"/>
    <property type="match status" value="1"/>
</dbReference>
<dbReference type="Pfam" id="PF08276">
    <property type="entry name" value="PAN_2"/>
    <property type="match status" value="1"/>
</dbReference>
<dbReference type="PIRSF" id="PIRSF000641">
    <property type="entry name" value="SRK"/>
    <property type="match status" value="1"/>
</dbReference>
<evidence type="ECO:0000256" key="12">
    <source>
        <dbReference type="ARBA" id="ARBA00023136"/>
    </source>
</evidence>
<organism evidence="24 25">
    <name type="scientific">Nicotiana sylvestris</name>
    <name type="common">Wood tobacco</name>
    <name type="synonym">South American tobacco</name>
    <dbReference type="NCBI Taxonomy" id="4096"/>
    <lineage>
        <taxon>Eukaryota</taxon>
        <taxon>Viridiplantae</taxon>
        <taxon>Streptophyta</taxon>
        <taxon>Embryophyta</taxon>
        <taxon>Tracheophyta</taxon>
        <taxon>Spermatophyta</taxon>
        <taxon>Magnoliopsida</taxon>
        <taxon>eudicotyledons</taxon>
        <taxon>Gunneridae</taxon>
        <taxon>Pentapetalae</taxon>
        <taxon>asterids</taxon>
        <taxon>lamiids</taxon>
        <taxon>Solanales</taxon>
        <taxon>Solanaceae</taxon>
        <taxon>Nicotianoideae</taxon>
        <taxon>Nicotianeae</taxon>
        <taxon>Nicotiana</taxon>
    </lineage>
</organism>
<dbReference type="PROSITE" id="PS50011">
    <property type="entry name" value="PROTEIN_KINASE_DOM"/>
    <property type="match status" value="1"/>
</dbReference>
<comment type="catalytic activity">
    <reaction evidence="17 18">
        <text>L-seryl-[protein] + ATP = O-phospho-L-seryl-[protein] + ADP + H(+)</text>
        <dbReference type="Rhea" id="RHEA:17989"/>
        <dbReference type="Rhea" id="RHEA-COMP:9863"/>
        <dbReference type="Rhea" id="RHEA-COMP:11604"/>
        <dbReference type="ChEBI" id="CHEBI:15378"/>
        <dbReference type="ChEBI" id="CHEBI:29999"/>
        <dbReference type="ChEBI" id="CHEBI:30616"/>
        <dbReference type="ChEBI" id="CHEBI:83421"/>
        <dbReference type="ChEBI" id="CHEBI:456216"/>
        <dbReference type="EC" id="2.7.11.1"/>
    </reaction>
</comment>
<dbReference type="FunFam" id="1.10.510.10:FF:000060">
    <property type="entry name" value="G-type lectin S-receptor-like serine/threonine-protein kinase"/>
    <property type="match status" value="1"/>
</dbReference>
<dbReference type="SMART" id="SM00220">
    <property type="entry name" value="S_TKc"/>
    <property type="match status" value="1"/>
</dbReference>
<dbReference type="Gene3D" id="2.90.10.10">
    <property type="entry name" value="Bulb-type lectin domain"/>
    <property type="match status" value="1"/>
</dbReference>
<dbReference type="Pfam" id="PF00954">
    <property type="entry name" value="S_locus_glycop"/>
    <property type="match status" value="1"/>
</dbReference>
<keyword evidence="9 18" id="KW-0418">Kinase</keyword>
<dbReference type="CDD" id="cd14066">
    <property type="entry name" value="STKc_IRAK"/>
    <property type="match status" value="1"/>
</dbReference>
<dbReference type="GO" id="GO:0106310">
    <property type="term" value="F:protein serine kinase activity"/>
    <property type="evidence" value="ECO:0007669"/>
    <property type="project" value="RHEA"/>
</dbReference>
<dbReference type="Gene3D" id="3.30.200.20">
    <property type="entry name" value="Phosphorylase Kinase, domain 1"/>
    <property type="match status" value="1"/>
</dbReference>
<feature type="transmembrane region" description="Helical" evidence="19">
    <location>
        <begin position="437"/>
        <end position="458"/>
    </location>
</feature>
<feature type="domain" description="Apple" evidence="23">
    <location>
        <begin position="336"/>
        <end position="416"/>
    </location>
</feature>
<keyword evidence="10 18" id="KW-0067">ATP-binding</keyword>
<proteinExistence type="inferred from homology"/>
<dbReference type="InterPro" id="IPR011009">
    <property type="entry name" value="Kinase-like_dom_sf"/>
</dbReference>
<dbReference type="GO" id="GO:0004674">
    <property type="term" value="F:protein serine/threonine kinase activity"/>
    <property type="evidence" value="ECO:0007669"/>
    <property type="project" value="UniProtKB-KW"/>
</dbReference>
<evidence type="ECO:0000256" key="5">
    <source>
        <dbReference type="ARBA" id="ARBA00022692"/>
    </source>
</evidence>
<reference evidence="24" key="1">
    <citation type="journal article" date="2013" name="Genome Biol.">
        <title>Reference genomes and transcriptomes of Nicotiana sylvestris and Nicotiana tomentosiformis.</title>
        <authorList>
            <person name="Sierro N."/>
            <person name="Battey J.N."/>
            <person name="Ouadi S."/>
            <person name="Bovet L."/>
            <person name="Goepfert S."/>
            <person name="Bakaher N."/>
            <person name="Peitsch M.C."/>
            <person name="Ivanov N.V."/>
        </authorList>
    </citation>
    <scope>NUCLEOTIDE SEQUENCE [LARGE SCALE GENOMIC DNA]</scope>
</reference>
<evidence type="ECO:0000313" key="25">
    <source>
        <dbReference type="RefSeq" id="XP_009788886.1"/>
    </source>
</evidence>
<evidence type="ECO:0000259" key="22">
    <source>
        <dbReference type="PROSITE" id="PS50927"/>
    </source>
</evidence>
<evidence type="ECO:0000256" key="1">
    <source>
        <dbReference type="ARBA" id="ARBA00004251"/>
    </source>
</evidence>
<keyword evidence="4 18" id="KW-0808">Transferase</keyword>
<evidence type="ECO:0000256" key="13">
    <source>
        <dbReference type="ARBA" id="ARBA00023157"/>
    </source>
</evidence>
<dbReference type="FunFam" id="3.30.200.20:FF:000330">
    <property type="entry name" value="G-type lectin S-receptor-like serine/threonine-protein kinase At4g03230"/>
    <property type="match status" value="1"/>
</dbReference>
<dbReference type="InterPro" id="IPR003609">
    <property type="entry name" value="Pan_app"/>
</dbReference>
<keyword evidence="13" id="KW-1015">Disulfide bond</keyword>
<name>A0A1U7XGV9_NICSY</name>
<gene>
    <name evidence="25" type="primary">LOC104236624</name>
</gene>
<evidence type="ECO:0000256" key="18">
    <source>
        <dbReference type="PIRNR" id="PIRNR000641"/>
    </source>
</evidence>
<dbReference type="GO" id="GO:0030246">
    <property type="term" value="F:carbohydrate binding"/>
    <property type="evidence" value="ECO:0007669"/>
    <property type="project" value="UniProtKB-KW"/>
</dbReference>
<feature type="chain" id="PRO_5010583107" description="Receptor-like serine/threonine-protein kinase" evidence="20">
    <location>
        <begin position="20"/>
        <end position="879"/>
    </location>
</feature>
<dbReference type="PROSITE" id="PS50927">
    <property type="entry name" value="BULB_LECTIN"/>
    <property type="match status" value="1"/>
</dbReference>
<dbReference type="KEGG" id="nsy:104236624"/>
<evidence type="ECO:0000256" key="10">
    <source>
        <dbReference type="ARBA" id="ARBA00022840"/>
    </source>
</evidence>
<dbReference type="AlphaFoldDB" id="A0A1U7XGV9"/>
<keyword evidence="15" id="KW-0325">Glycoprotein</keyword>
<dbReference type="PANTHER" id="PTHR27002:SF1110">
    <property type="entry name" value="RECEPTOR-LIKE SERINE_THREONINE-PROTEIN KINASE"/>
    <property type="match status" value="1"/>
</dbReference>
<evidence type="ECO:0000259" key="21">
    <source>
        <dbReference type="PROSITE" id="PS50011"/>
    </source>
</evidence>
<dbReference type="InterPro" id="IPR000858">
    <property type="entry name" value="S_locus_glycoprot_dom"/>
</dbReference>
<evidence type="ECO:0000256" key="20">
    <source>
        <dbReference type="SAM" id="SignalP"/>
    </source>
</evidence>
<evidence type="ECO:0000256" key="16">
    <source>
        <dbReference type="ARBA" id="ARBA00047899"/>
    </source>
</evidence>
<dbReference type="CDD" id="cd01098">
    <property type="entry name" value="PAN_AP_plant"/>
    <property type="match status" value="1"/>
</dbReference>
<dbReference type="CDD" id="cd00028">
    <property type="entry name" value="B_lectin"/>
    <property type="match status" value="1"/>
</dbReference>
<evidence type="ECO:0000256" key="14">
    <source>
        <dbReference type="ARBA" id="ARBA00023170"/>
    </source>
</evidence>
<evidence type="ECO:0000256" key="15">
    <source>
        <dbReference type="ARBA" id="ARBA00023180"/>
    </source>
</evidence>
<evidence type="ECO:0000256" key="8">
    <source>
        <dbReference type="ARBA" id="ARBA00022741"/>
    </source>
</evidence>
<feature type="domain" description="Bulb-type lectin" evidence="22">
    <location>
        <begin position="20"/>
        <end position="144"/>
    </location>
</feature>
<evidence type="ECO:0000256" key="11">
    <source>
        <dbReference type="ARBA" id="ARBA00022989"/>
    </source>
</evidence>
<evidence type="ECO:0000259" key="23">
    <source>
        <dbReference type="PROSITE" id="PS50948"/>
    </source>
</evidence>
<dbReference type="Gene3D" id="1.10.510.10">
    <property type="entry name" value="Transferase(Phosphotransferase) domain 1"/>
    <property type="match status" value="1"/>
</dbReference>
<keyword evidence="8 18" id="KW-0547">Nucleotide-binding</keyword>
<dbReference type="InterPro" id="IPR024171">
    <property type="entry name" value="SRK-like_kinase"/>
</dbReference>
<protein>
    <recommendedName>
        <fullName evidence="18">Receptor-like serine/threonine-protein kinase</fullName>
        <ecNumber evidence="18">2.7.11.1</ecNumber>
    </recommendedName>
</protein>
<evidence type="ECO:0000256" key="2">
    <source>
        <dbReference type="ARBA" id="ARBA00022475"/>
    </source>
</evidence>
<keyword evidence="6 20" id="KW-0732">Signal</keyword>
<dbReference type="SMART" id="SM00473">
    <property type="entry name" value="PAN_AP"/>
    <property type="match status" value="1"/>
</dbReference>
<keyword evidence="12 19" id="KW-0472">Membrane</keyword>
<keyword evidence="3 18" id="KW-0723">Serine/threonine-protein kinase</keyword>
<dbReference type="SUPFAM" id="SSF56112">
    <property type="entry name" value="Protein kinase-like (PK-like)"/>
    <property type="match status" value="1"/>
</dbReference>
<dbReference type="PROSITE" id="PS00108">
    <property type="entry name" value="PROTEIN_KINASE_ST"/>
    <property type="match status" value="1"/>
</dbReference>
<dbReference type="Pfam" id="PF07714">
    <property type="entry name" value="PK_Tyr_Ser-Thr"/>
    <property type="match status" value="1"/>
</dbReference>
<dbReference type="Pfam" id="PF01453">
    <property type="entry name" value="B_lectin"/>
    <property type="match status" value="1"/>
</dbReference>
<keyword evidence="14" id="KW-0675">Receptor</keyword>
<dbReference type="InterPro" id="IPR008271">
    <property type="entry name" value="Ser/Thr_kinase_AS"/>
</dbReference>
<dbReference type="GeneID" id="104236624"/>
<comment type="catalytic activity">
    <reaction evidence="16 18">
        <text>L-threonyl-[protein] + ATP = O-phospho-L-threonyl-[protein] + ADP + H(+)</text>
        <dbReference type="Rhea" id="RHEA:46608"/>
        <dbReference type="Rhea" id="RHEA-COMP:11060"/>
        <dbReference type="Rhea" id="RHEA-COMP:11605"/>
        <dbReference type="ChEBI" id="CHEBI:15378"/>
        <dbReference type="ChEBI" id="CHEBI:30013"/>
        <dbReference type="ChEBI" id="CHEBI:30616"/>
        <dbReference type="ChEBI" id="CHEBI:61977"/>
        <dbReference type="ChEBI" id="CHEBI:456216"/>
        <dbReference type="EC" id="2.7.11.1"/>
    </reaction>
</comment>
<evidence type="ECO:0000313" key="24">
    <source>
        <dbReference type="Proteomes" id="UP000189701"/>
    </source>
</evidence>
<accession>A0A1U7XGV9</accession>
<dbReference type="GO" id="GO:0005886">
    <property type="term" value="C:plasma membrane"/>
    <property type="evidence" value="ECO:0007669"/>
    <property type="project" value="UniProtKB-SubCell"/>
</dbReference>
<feature type="signal peptide" evidence="20">
    <location>
        <begin position="1"/>
        <end position="19"/>
    </location>
</feature>
<keyword evidence="2" id="KW-1003">Cell membrane</keyword>
<keyword evidence="24" id="KW-1185">Reference proteome</keyword>
<dbReference type="InterPro" id="IPR001245">
    <property type="entry name" value="Ser-Thr/Tyr_kinase_cat_dom"/>
</dbReference>
<keyword evidence="5 19" id="KW-0812">Transmembrane</keyword>
<evidence type="ECO:0000256" key="4">
    <source>
        <dbReference type="ARBA" id="ARBA00022679"/>
    </source>
</evidence>
<keyword evidence="11 19" id="KW-1133">Transmembrane helix</keyword>
<dbReference type="InterPro" id="IPR001480">
    <property type="entry name" value="Bulb-type_lectin_dom"/>
</dbReference>
<evidence type="ECO:0000256" key="9">
    <source>
        <dbReference type="ARBA" id="ARBA00022777"/>
    </source>
</evidence>
<dbReference type="SUPFAM" id="SSF51110">
    <property type="entry name" value="alpha-D-mannose-specific plant lectins"/>
    <property type="match status" value="1"/>
</dbReference>
<dbReference type="EC" id="2.7.11.1" evidence="18"/>
<dbReference type="GO" id="GO:0048544">
    <property type="term" value="P:recognition of pollen"/>
    <property type="evidence" value="ECO:0007669"/>
    <property type="project" value="InterPro"/>
</dbReference>
<dbReference type="GO" id="GO:0005524">
    <property type="term" value="F:ATP binding"/>
    <property type="evidence" value="ECO:0007669"/>
    <property type="project" value="UniProtKB-KW"/>
</dbReference>
<evidence type="ECO:0000256" key="6">
    <source>
        <dbReference type="ARBA" id="ARBA00022729"/>
    </source>
</evidence>
<sequence length="879" mass="98961">MHFFVLLFVILLCIHQSLGIDMISVNHSIFGNQTIISSGENFELGFFKPGTSKKYYLGIWYRNVIPQTVVWVANREKPLSATDMMSAELKVLDGNLVLITESKSLFWSTNISSTSSNSLVATISDDGNLIFSDGLNSTPPLWQSFDHPTDTWLPNAKTKYDKRSNTTKKIISWKNSEDPSPGFFSVEMDQSNRQFLLKWNRTEMYSATGPWNGRIFSLMPEMSLNSQRYNFSYVDNENESYFMYSVSNSHKIRLTLDVSGQIRHLIWVETLMEWQLFTTQPRQPCEVYASCGAFSICNKESASFCNCLTGFTPRSDAEWDLNDHSGGCVRRLSLQCVAGKTKGGFLRNSKVTLPEHSQTVTASSAEECHSICLNDCSCNAYAYDTSVCSIWNDELLNLRKLSPEDGGGSVIYTRLNALDQALGEVSKSGQLSVKLKVIISVVVVLAVVALCSFSYIYYRRKMAKRKGTCVVDVFSGLIVLPLATGKISPSVFLFCLNQIKRDISNSCFLILANQQSTEGNPVPHWTEREAQNLIYENDKQDIAVPFFRLEKILAATDNFSDAQKLGQGGFGPVYKGIFSGGQEIAVKRLSSQSRQGIGEFRNEVILISKLQHRNLVRLLGYCITGYEQILLYEYMPNKSLDTFIFEDQTLSKSLKWKKRFDIISGISRGLLYLHEDSRLRIIHRDLKTSNILLDQEMNPKISDFGLARIVEEKTTEANTKKVVGTYGYMSPEYALEGLFSIKSDVFSLGVVILEIITGRRNTGFYQSKEASNLLGYAWNFWKEERALHLLDHSLLESCNPKEAMKCINVGLLCVQEDPGDRPTMSNVVMMLRSESMPIPKPNQPAFVSRKYVSNVSPALSAKPHSSSKVELTITMEEGR</sequence>
<evidence type="ECO:0000256" key="3">
    <source>
        <dbReference type="ARBA" id="ARBA00022527"/>
    </source>
</evidence>
<dbReference type="PROSITE" id="PS50948">
    <property type="entry name" value="PAN"/>
    <property type="match status" value="1"/>
</dbReference>
<feature type="transmembrane region" description="Helical" evidence="19">
    <location>
        <begin position="470"/>
        <end position="494"/>
    </location>
</feature>
<dbReference type="eggNOG" id="ENOG502RCRG">
    <property type="taxonomic scope" value="Eukaryota"/>
</dbReference>
<dbReference type="InterPro" id="IPR000719">
    <property type="entry name" value="Prot_kinase_dom"/>
</dbReference>
<dbReference type="RefSeq" id="XP_009788886.1">
    <property type="nucleotide sequence ID" value="XM_009790584.1"/>
</dbReference>
<evidence type="ECO:0000256" key="19">
    <source>
        <dbReference type="SAM" id="Phobius"/>
    </source>
</evidence>
<dbReference type="InterPro" id="IPR036426">
    <property type="entry name" value="Bulb-type_lectin_dom_sf"/>
</dbReference>
<dbReference type="Proteomes" id="UP000189701">
    <property type="component" value="Unplaced"/>
</dbReference>
<evidence type="ECO:0000256" key="7">
    <source>
        <dbReference type="ARBA" id="ARBA00022734"/>
    </source>
</evidence>
<comment type="similarity">
    <text evidence="18">Belongs to the protein kinase superfamily. Ser/Thr protein kinase family.</text>
</comment>
<evidence type="ECO:0000256" key="17">
    <source>
        <dbReference type="ARBA" id="ARBA00048679"/>
    </source>
</evidence>
<feature type="domain" description="Protein kinase" evidence="21">
    <location>
        <begin position="559"/>
        <end position="846"/>
    </location>
</feature>
<reference evidence="25" key="2">
    <citation type="submission" date="2025-08" db="UniProtKB">
        <authorList>
            <consortium name="RefSeq"/>
        </authorList>
    </citation>
    <scope>IDENTIFICATION</scope>
    <source>
        <tissue evidence="25">Leaf</tissue>
    </source>
</reference>
<comment type="subcellular location">
    <subcellularLocation>
        <location evidence="1">Cell membrane</location>
        <topology evidence="1">Single-pass type I membrane protein</topology>
    </subcellularLocation>
</comment>